<proteinExistence type="predicted"/>
<keyword evidence="2" id="KW-1185">Reference proteome</keyword>
<evidence type="ECO:0000313" key="1">
    <source>
        <dbReference type="EMBL" id="EFW19549.1"/>
    </source>
</evidence>
<reference evidence="2" key="2">
    <citation type="submission" date="2010-03" db="EMBL/GenBank/DDBJ databases">
        <title>The genome sequence of Coccidioides posadasii strain Silveira.</title>
        <authorList>
            <consortium name="The Broad Institute Genome Sequencing Center for Infectious Disease"/>
            <person name="Neafsey D."/>
            <person name="Orbach M."/>
            <person name="Henn M.R."/>
            <person name="Cole G.T."/>
            <person name="Galgiani J."/>
            <person name="Gardner M.J."/>
            <person name="Kirkland T.N."/>
            <person name="Taylor J.W."/>
            <person name="Young S.K."/>
            <person name="Zeng Q."/>
            <person name="Koehrsen M."/>
            <person name="Alvarado L."/>
            <person name="Berlin A."/>
            <person name="Borenstein D."/>
            <person name="Chapman S.B."/>
            <person name="Chen Z."/>
            <person name="Engels R."/>
            <person name="Freedman E."/>
            <person name="Gellesch M."/>
            <person name="Goldberg J."/>
            <person name="Griggs A."/>
            <person name="Gujja S."/>
            <person name="Heilman E."/>
            <person name="Heiman D."/>
            <person name="Howarth C."/>
            <person name="Jen D."/>
            <person name="Larson L."/>
            <person name="Mehta T."/>
            <person name="Neiman D."/>
            <person name="Park D."/>
            <person name="Pearson M."/>
            <person name="Richards J."/>
            <person name="Roberts A."/>
            <person name="Saif S."/>
            <person name="Shea T."/>
            <person name="Shenoy N."/>
            <person name="Sisk P."/>
            <person name="Stolte C."/>
            <person name="Sykes S."/>
            <person name="Walk T."/>
            <person name="White J."/>
            <person name="Yandava C."/>
            <person name="Haas B."/>
            <person name="Nusbaum C."/>
            <person name="Birren B."/>
        </authorList>
    </citation>
    <scope>NUCLEOTIDE SEQUENCE [LARGE SCALE GENOMIC DNA]</scope>
    <source>
        <strain evidence="2">RMSCC 757 / Silveira</strain>
    </source>
</reference>
<dbReference type="AlphaFoldDB" id="E9D2Y6"/>
<organism evidence="2">
    <name type="scientific">Coccidioides posadasii (strain RMSCC 757 / Silveira)</name>
    <name type="common">Valley fever fungus</name>
    <dbReference type="NCBI Taxonomy" id="443226"/>
    <lineage>
        <taxon>Eukaryota</taxon>
        <taxon>Fungi</taxon>
        <taxon>Dikarya</taxon>
        <taxon>Ascomycota</taxon>
        <taxon>Pezizomycotina</taxon>
        <taxon>Eurotiomycetes</taxon>
        <taxon>Eurotiomycetidae</taxon>
        <taxon>Onygenales</taxon>
        <taxon>Onygenaceae</taxon>
        <taxon>Coccidioides</taxon>
    </lineage>
</organism>
<accession>E9D2Y6</accession>
<dbReference type="HOGENOM" id="CLU_1906550_0_0_1"/>
<evidence type="ECO:0000313" key="2">
    <source>
        <dbReference type="Proteomes" id="UP000002497"/>
    </source>
</evidence>
<dbReference type="EMBL" id="GL636490">
    <property type="protein sequence ID" value="EFW19549.1"/>
    <property type="molecule type" value="Genomic_DNA"/>
</dbReference>
<name>E9D2Y6_COCPS</name>
<dbReference type="Proteomes" id="UP000002497">
    <property type="component" value="Unassembled WGS sequence"/>
</dbReference>
<dbReference type="VEuPathDB" id="FungiDB:CPSG_03933"/>
<reference evidence="2" key="1">
    <citation type="journal article" date="2010" name="Genome Res.">
        <title>Population genomic sequencing of Coccidioides fungi reveals recent hybridization and transposon control.</title>
        <authorList>
            <person name="Neafsey D.E."/>
            <person name="Barker B.M."/>
            <person name="Sharpton T.J."/>
            <person name="Stajich J.E."/>
            <person name="Park D.J."/>
            <person name="Whiston E."/>
            <person name="Hung C.-Y."/>
            <person name="McMahan C."/>
            <person name="White J."/>
            <person name="Sykes S."/>
            <person name="Heiman D."/>
            <person name="Young S."/>
            <person name="Zeng Q."/>
            <person name="Abouelleil A."/>
            <person name="Aftuck L."/>
            <person name="Bessette D."/>
            <person name="Brown A."/>
            <person name="FitzGerald M."/>
            <person name="Lui A."/>
            <person name="Macdonald J.P."/>
            <person name="Priest M."/>
            <person name="Orbach M.J."/>
            <person name="Galgiani J.N."/>
            <person name="Kirkland T.N."/>
            <person name="Cole G.T."/>
            <person name="Birren B.W."/>
            <person name="Henn M.R."/>
            <person name="Taylor J.W."/>
            <person name="Rounsley S.D."/>
        </authorList>
    </citation>
    <scope>NUCLEOTIDE SEQUENCE [LARGE SCALE GENOMIC DNA]</scope>
    <source>
        <strain evidence="2">RMSCC 757 / Silveira</strain>
    </source>
</reference>
<gene>
    <name evidence="1" type="ORF">CPSG_03933</name>
</gene>
<protein>
    <submittedName>
        <fullName evidence="1">Uncharacterized protein</fullName>
    </submittedName>
</protein>
<sequence>MRSGTSVPLRYFQQFLPLHSRRTRILARRDHVHSRYFLDYALSEMVRGSGVLISGHFENNLVQESEYSVDFEHTLQMQTNPTLWLLSASPVSQLRGGVYRSFHDRGHCSLILVLLSGALCYEERHTPVAIGLE</sequence>